<organism evidence="2 3">
    <name type="scientific">Hucho hucho</name>
    <name type="common">huchen</name>
    <dbReference type="NCBI Taxonomy" id="62062"/>
    <lineage>
        <taxon>Eukaryota</taxon>
        <taxon>Metazoa</taxon>
        <taxon>Chordata</taxon>
        <taxon>Craniata</taxon>
        <taxon>Vertebrata</taxon>
        <taxon>Euteleostomi</taxon>
        <taxon>Actinopterygii</taxon>
        <taxon>Neopterygii</taxon>
        <taxon>Teleostei</taxon>
        <taxon>Protacanthopterygii</taxon>
        <taxon>Salmoniformes</taxon>
        <taxon>Salmonidae</taxon>
        <taxon>Salmoninae</taxon>
        <taxon>Hucho</taxon>
    </lineage>
</organism>
<dbReference type="InterPro" id="IPR013783">
    <property type="entry name" value="Ig-like_fold"/>
</dbReference>
<reference evidence="3" key="1">
    <citation type="submission" date="2018-06" db="EMBL/GenBank/DDBJ databases">
        <title>Genome assembly of Danube salmon.</title>
        <authorList>
            <person name="Macqueen D.J."/>
            <person name="Gundappa M.K."/>
        </authorList>
    </citation>
    <scope>NUCLEOTIDE SEQUENCE [LARGE SCALE GENOMIC DNA]</scope>
</reference>
<sequence>MFWKKSGVPLTTGYRYKVPYNKESGVCKLEISMTFADDAGEYSVFARNPLGEASASAGLLEEGEYEEYMKKHEMTYKSEVITTVQVDVPPVVVSEYDDDQMYRQRRMTQQAQTQSFVSTQELQISSFEERIIHEIEIRILQITYQQIVTEDREEMVTCADREALQSAFYTPVKNYRIIEGMGVTFHCKMSGTPLPKVVKKPCICILH</sequence>
<dbReference type="Ensembl" id="ENSHHUT00000055269.1">
    <property type="protein sequence ID" value="ENSHHUP00000053402.1"/>
    <property type="gene ID" value="ENSHHUG00000032070.1"/>
</dbReference>
<keyword evidence="3" id="KW-1185">Reference proteome</keyword>
<dbReference type="AlphaFoldDB" id="A0A4W5NQV4"/>
<feature type="domain" description="Immunoglobulin I-set" evidence="1">
    <location>
        <begin position="3"/>
        <end position="59"/>
    </location>
</feature>
<dbReference type="Gene3D" id="2.60.40.10">
    <property type="entry name" value="Immunoglobulins"/>
    <property type="match status" value="1"/>
</dbReference>
<proteinExistence type="predicted"/>
<evidence type="ECO:0000313" key="3">
    <source>
        <dbReference type="Proteomes" id="UP000314982"/>
    </source>
</evidence>
<name>A0A4W5NQV4_9TELE</name>
<reference evidence="2" key="3">
    <citation type="submission" date="2025-09" db="UniProtKB">
        <authorList>
            <consortium name="Ensembl"/>
        </authorList>
    </citation>
    <scope>IDENTIFICATION</scope>
</reference>
<dbReference type="Proteomes" id="UP000314982">
    <property type="component" value="Unassembled WGS sequence"/>
</dbReference>
<protein>
    <recommendedName>
        <fullName evidence="1">Immunoglobulin I-set domain-containing protein</fullName>
    </recommendedName>
</protein>
<accession>A0A4W5NQV4</accession>
<dbReference type="PANTHER" id="PTHR47633">
    <property type="entry name" value="IMMUNOGLOBULIN"/>
    <property type="match status" value="1"/>
</dbReference>
<dbReference type="STRING" id="62062.ENSHHUP00000053402"/>
<evidence type="ECO:0000313" key="2">
    <source>
        <dbReference type="Ensembl" id="ENSHHUP00000053402.1"/>
    </source>
</evidence>
<dbReference type="InterPro" id="IPR036179">
    <property type="entry name" value="Ig-like_dom_sf"/>
</dbReference>
<dbReference type="GeneTree" id="ENSGT01110000267173"/>
<reference evidence="2" key="2">
    <citation type="submission" date="2025-08" db="UniProtKB">
        <authorList>
            <consortium name="Ensembl"/>
        </authorList>
    </citation>
    <scope>IDENTIFICATION</scope>
</reference>
<dbReference type="SUPFAM" id="SSF48726">
    <property type="entry name" value="Immunoglobulin"/>
    <property type="match status" value="1"/>
</dbReference>
<dbReference type="InterPro" id="IPR013098">
    <property type="entry name" value="Ig_I-set"/>
</dbReference>
<dbReference type="Pfam" id="PF07679">
    <property type="entry name" value="I-set"/>
    <property type="match status" value="1"/>
</dbReference>
<evidence type="ECO:0000259" key="1">
    <source>
        <dbReference type="Pfam" id="PF07679"/>
    </source>
</evidence>